<dbReference type="InterPro" id="IPR029045">
    <property type="entry name" value="ClpP/crotonase-like_dom_sf"/>
</dbReference>
<gene>
    <name evidence="6" type="ORF">AKJ56_00225</name>
</gene>
<keyword evidence="7" id="KW-1185">Reference proteome</keyword>
<comment type="caution">
    <text evidence="6">The sequence shown here is derived from an EMBL/GenBank/DDBJ whole genome shotgun (WGS) entry which is preliminary data.</text>
</comment>
<dbReference type="Pfam" id="PF00378">
    <property type="entry name" value="ECH_1"/>
    <property type="match status" value="1"/>
</dbReference>
<accession>A0A133VQV3</accession>
<evidence type="ECO:0000256" key="4">
    <source>
        <dbReference type="ARBA" id="ARBA00037410"/>
    </source>
</evidence>
<dbReference type="Gene3D" id="1.10.12.10">
    <property type="entry name" value="Lyase 2-enoyl-coa Hydratase, Chain A, domain 2"/>
    <property type="match status" value="1"/>
</dbReference>
<protein>
    <recommendedName>
        <fullName evidence="5">Enoyl-CoA hydratase domain-containing protein 3, mitochondrial</fullName>
    </recommendedName>
</protein>
<name>A0A133VQV3_9EURY</name>
<reference evidence="6 7" key="1">
    <citation type="journal article" date="2016" name="Sci. Rep.">
        <title>Metabolic traits of an uncultured archaeal lineage -MSBL1- from brine pools of the Red Sea.</title>
        <authorList>
            <person name="Mwirichia R."/>
            <person name="Alam I."/>
            <person name="Rashid M."/>
            <person name="Vinu M."/>
            <person name="Ba-Alawi W."/>
            <person name="Anthony Kamau A."/>
            <person name="Kamanda Ngugi D."/>
            <person name="Goker M."/>
            <person name="Klenk H.P."/>
            <person name="Bajic V."/>
            <person name="Stingl U."/>
        </authorList>
    </citation>
    <scope>NUCLEOTIDE SEQUENCE [LARGE SCALE GENOMIC DNA]</scope>
    <source>
        <strain evidence="6">SCGC-AAA382N08</strain>
    </source>
</reference>
<evidence type="ECO:0000256" key="3">
    <source>
        <dbReference type="ARBA" id="ARBA00023098"/>
    </source>
</evidence>
<comment type="function">
    <text evidence="4">May play a role in fatty acid biosynthesis and insulin sensitivity.</text>
</comment>
<dbReference type="GO" id="GO:0006631">
    <property type="term" value="P:fatty acid metabolic process"/>
    <property type="evidence" value="ECO:0007669"/>
    <property type="project" value="UniProtKB-KW"/>
</dbReference>
<dbReference type="CDD" id="cd06558">
    <property type="entry name" value="crotonase-like"/>
    <property type="match status" value="1"/>
</dbReference>
<dbReference type="PANTHER" id="PTHR43602">
    <property type="match status" value="1"/>
</dbReference>
<dbReference type="AlphaFoldDB" id="A0A133VQV3"/>
<dbReference type="Gene3D" id="3.90.226.10">
    <property type="entry name" value="2-enoyl-CoA Hydratase, Chain A, domain 1"/>
    <property type="match status" value="1"/>
</dbReference>
<sequence length="258" mass="28437">MSYETVSVDIKEHIGIVTLNRPEKYNTFSSQLAEELNDSLLNLDNNEKIRVIVIKGAGKSFCAGIDVSEFEGKSQREYKEWIELMEKPFQTIATMKKPVIASVHGHAVANGIGLVAACDLAVVSEDAKLGATAIDVGLFCMGPAVLMYRTLGRKRTLEMVLTGEMITGEKAADWGLANRVVPEENLNEETMKIAENLASKSPIALQTGKRAFYNQEDMMFDNALEYSNEAFAGLCTTKDATEGVKAFLENREPDWKGE</sequence>
<dbReference type="PANTHER" id="PTHR43602:SF1">
    <property type="entry name" value="ENOYL-COA HYDRATASE DOMAIN-CONTAINING PROTEIN 3, MITOCHONDRIAL"/>
    <property type="match status" value="1"/>
</dbReference>
<keyword evidence="1" id="KW-0276">Fatty acid metabolism</keyword>
<dbReference type="InterPro" id="IPR014748">
    <property type="entry name" value="Enoyl-CoA_hydra_C"/>
</dbReference>
<dbReference type="SUPFAM" id="SSF52096">
    <property type="entry name" value="ClpP/crotonase"/>
    <property type="match status" value="1"/>
</dbReference>
<dbReference type="Proteomes" id="UP000070175">
    <property type="component" value="Unassembled WGS sequence"/>
</dbReference>
<keyword evidence="3" id="KW-0443">Lipid metabolism</keyword>
<dbReference type="PATRIC" id="fig|1698285.3.peg.210"/>
<dbReference type="EMBL" id="LHYJ01000002">
    <property type="protein sequence ID" value="KXB08797.1"/>
    <property type="molecule type" value="Genomic_DNA"/>
</dbReference>
<evidence type="ECO:0000313" key="7">
    <source>
        <dbReference type="Proteomes" id="UP000070175"/>
    </source>
</evidence>
<evidence type="ECO:0000256" key="1">
    <source>
        <dbReference type="ARBA" id="ARBA00022832"/>
    </source>
</evidence>
<evidence type="ECO:0000313" key="6">
    <source>
        <dbReference type="EMBL" id="KXB08797.1"/>
    </source>
</evidence>
<dbReference type="InterPro" id="IPR001753">
    <property type="entry name" value="Enoyl-CoA_hydra/iso"/>
</dbReference>
<organism evidence="6 7">
    <name type="scientific">candidate division MSBL1 archaeon SCGC-AAA382N08</name>
    <dbReference type="NCBI Taxonomy" id="1698285"/>
    <lineage>
        <taxon>Archaea</taxon>
        <taxon>Methanobacteriati</taxon>
        <taxon>Methanobacteriota</taxon>
        <taxon>candidate division MSBL1</taxon>
    </lineage>
</organism>
<evidence type="ECO:0000256" key="2">
    <source>
        <dbReference type="ARBA" id="ARBA00022946"/>
    </source>
</evidence>
<keyword evidence="2" id="KW-0809">Transit peptide</keyword>
<dbReference type="GO" id="GO:0016836">
    <property type="term" value="F:hydro-lyase activity"/>
    <property type="evidence" value="ECO:0007669"/>
    <property type="project" value="TreeGrafter"/>
</dbReference>
<evidence type="ECO:0000256" key="5">
    <source>
        <dbReference type="ARBA" id="ARBA00040545"/>
    </source>
</evidence>
<proteinExistence type="predicted"/>
<dbReference type="InterPro" id="IPR052377">
    <property type="entry name" value="Mitochondrial_ECH-domain"/>
</dbReference>